<dbReference type="EMBL" id="JAPTYD010000054">
    <property type="protein sequence ID" value="MCZ0963864.1"/>
    <property type="molecule type" value="Genomic_DNA"/>
</dbReference>
<name>A0ABT4JAB8_9RHOB</name>
<comment type="caution">
    <text evidence="1">The sequence shown here is derived from an EMBL/GenBank/DDBJ whole genome shotgun (WGS) entry which is preliminary data.</text>
</comment>
<sequence length="58" mass="6695">MELTHERWAIERKSLQEAIATAERRDPQGLLAEAFRRALAWLERHPAGKKPNDAQMQA</sequence>
<evidence type="ECO:0000313" key="1">
    <source>
        <dbReference type="EMBL" id="MCZ0963864.1"/>
    </source>
</evidence>
<reference evidence="1" key="1">
    <citation type="submission" date="2022-12" db="EMBL/GenBank/DDBJ databases">
        <title>Paracoccus sp. EF6 isolated from a lake water.</title>
        <authorList>
            <person name="Liu H."/>
        </authorList>
    </citation>
    <scope>NUCLEOTIDE SEQUENCE</scope>
    <source>
        <strain evidence="1">EF6</strain>
    </source>
</reference>
<accession>A0ABT4JAB8</accession>
<organism evidence="1 2">
    <name type="scientific">Paracoccus benzoatiresistens</name>
    <dbReference type="NCBI Taxonomy" id="2997341"/>
    <lineage>
        <taxon>Bacteria</taxon>
        <taxon>Pseudomonadati</taxon>
        <taxon>Pseudomonadota</taxon>
        <taxon>Alphaproteobacteria</taxon>
        <taxon>Rhodobacterales</taxon>
        <taxon>Paracoccaceae</taxon>
        <taxon>Paracoccus</taxon>
    </lineage>
</organism>
<protein>
    <submittedName>
        <fullName evidence="1">Uncharacterized protein</fullName>
    </submittedName>
</protein>
<proteinExistence type="predicted"/>
<dbReference type="Proteomes" id="UP001149822">
    <property type="component" value="Unassembled WGS sequence"/>
</dbReference>
<dbReference type="RefSeq" id="WP_268943959.1">
    <property type="nucleotide sequence ID" value="NZ_JAPTYD010000054.1"/>
</dbReference>
<gene>
    <name evidence="1" type="ORF">OU682_19905</name>
</gene>
<keyword evidence="2" id="KW-1185">Reference proteome</keyword>
<evidence type="ECO:0000313" key="2">
    <source>
        <dbReference type="Proteomes" id="UP001149822"/>
    </source>
</evidence>